<dbReference type="PANTHER" id="PTHR43847">
    <property type="entry name" value="BLL3993 PROTEIN"/>
    <property type="match status" value="1"/>
</dbReference>
<feature type="transmembrane region" description="Helical" evidence="5">
    <location>
        <begin position="138"/>
        <end position="170"/>
    </location>
</feature>
<evidence type="ECO:0000256" key="4">
    <source>
        <dbReference type="ARBA" id="ARBA00023136"/>
    </source>
</evidence>
<feature type="transmembrane region" description="Helical" evidence="5">
    <location>
        <begin position="12"/>
        <end position="36"/>
    </location>
</feature>
<dbReference type="PANTHER" id="PTHR43847:SF1">
    <property type="entry name" value="BLL3993 PROTEIN"/>
    <property type="match status" value="1"/>
</dbReference>
<evidence type="ECO:0000256" key="5">
    <source>
        <dbReference type="SAM" id="Phobius"/>
    </source>
</evidence>
<dbReference type="GO" id="GO:0012505">
    <property type="term" value="C:endomembrane system"/>
    <property type="evidence" value="ECO:0007669"/>
    <property type="project" value="UniProtKB-SubCell"/>
</dbReference>
<dbReference type="AlphaFoldDB" id="A0A7K0CVT7"/>
<evidence type="ECO:0000313" key="7">
    <source>
        <dbReference type="Proteomes" id="UP000438448"/>
    </source>
</evidence>
<keyword evidence="4 5" id="KW-0472">Membrane</keyword>
<keyword evidence="2 5" id="KW-0812">Transmembrane</keyword>
<evidence type="ECO:0000256" key="1">
    <source>
        <dbReference type="ARBA" id="ARBA00004127"/>
    </source>
</evidence>
<dbReference type="Gene3D" id="1.20.120.1630">
    <property type="match status" value="1"/>
</dbReference>
<dbReference type="OrthoDB" id="9789029at2"/>
<keyword evidence="3 5" id="KW-1133">Transmembrane helix</keyword>
<evidence type="ECO:0000313" key="6">
    <source>
        <dbReference type="EMBL" id="MQY17595.1"/>
    </source>
</evidence>
<protein>
    <recommendedName>
        <fullName evidence="8">Isoprenylcysteine carboxylmethyltransferase family protein</fullName>
    </recommendedName>
</protein>
<reference evidence="6 7" key="1">
    <citation type="submission" date="2019-10" db="EMBL/GenBank/DDBJ databases">
        <title>Nocardia macrotermitis sp. nov. and Nocardia aurantia sp. nov., isolated from the gut of fungus growing-termite Macrotermes natalensis.</title>
        <authorList>
            <person name="Benndorf R."/>
            <person name="Schwitalla J."/>
            <person name="Martin K."/>
            <person name="De Beer W."/>
            <person name="Kaster A.-K."/>
            <person name="Vollmers J."/>
            <person name="Poulsen M."/>
            <person name="Beemelmanns C."/>
        </authorList>
    </citation>
    <scope>NUCLEOTIDE SEQUENCE [LARGE SCALE GENOMIC DNA]</scope>
    <source>
        <strain evidence="6 7">RB20</strain>
    </source>
</reference>
<organism evidence="6 7">
    <name type="scientific">Nocardia macrotermitis</name>
    <dbReference type="NCBI Taxonomy" id="2585198"/>
    <lineage>
        <taxon>Bacteria</taxon>
        <taxon>Bacillati</taxon>
        <taxon>Actinomycetota</taxon>
        <taxon>Actinomycetes</taxon>
        <taxon>Mycobacteriales</taxon>
        <taxon>Nocardiaceae</taxon>
        <taxon>Nocardia</taxon>
    </lineage>
</organism>
<dbReference type="InterPro" id="IPR007318">
    <property type="entry name" value="Phopholipid_MeTrfase"/>
</dbReference>
<feature type="transmembrane region" description="Helical" evidence="5">
    <location>
        <begin position="85"/>
        <end position="105"/>
    </location>
</feature>
<sequence length="208" mass="23158">MLDGMNTLDVLVMLAGWSIDVVGIVWLATAVWFAAVRPGGFWGKVWHFVRTFLPEPWMIAGIIVLSVVIRLLPHGIWDPITWKVGVLRGIGAILVVASAGLMVWARLALGTMWAGRPMIQQDHQLRTGGPYRLVRHPIYTGLIGLMLGLTLIAGFGSSIVLLVFVLGWLLRRVRVEDHMLIDTFGDDYRSYRRRVPALVPFAGPLIRA</sequence>
<name>A0A7K0CVT7_9NOCA</name>
<dbReference type="EMBL" id="WEGK01000001">
    <property type="protein sequence ID" value="MQY17595.1"/>
    <property type="molecule type" value="Genomic_DNA"/>
</dbReference>
<dbReference type="Proteomes" id="UP000438448">
    <property type="component" value="Unassembled WGS sequence"/>
</dbReference>
<proteinExistence type="predicted"/>
<comment type="subcellular location">
    <subcellularLocation>
        <location evidence="1">Endomembrane system</location>
        <topology evidence="1">Multi-pass membrane protein</topology>
    </subcellularLocation>
</comment>
<feature type="transmembrane region" description="Helical" evidence="5">
    <location>
        <begin position="56"/>
        <end position="73"/>
    </location>
</feature>
<comment type="caution">
    <text evidence="6">The sequence shown here is derived from an EMBL/GenBank/DDBJ whole genome shotgun (WGS) entry which is preliminary data.</text>
</comment>
<evidence type="ECO:0000256" key="2">
    <source>
        <dbReference type="ARBA" id="ARBA00022692"/>
    </source>
</evidence>
<accession>A0A7K0CVT7</accession>
<evidence type="ECO:0008006" key="8">
    <source>
        <dbReference type="Google" id="ProtNLM"/>
    </source>
</evidence>
<evidence type="ECO:0000256" key="3">
    <source>
        <dbReference type="ARBA" id="ARBA00022989"/>
    </source>
</evidence>
<gene>
    <name evidence="6" type="ORF">NRB20_06590</name>
</gene>
<dbReference type="Pfam" id="PF04191">
    <property type="entry name" value="PEMT"/>
    <property type="match status" value="1"/>
</dbReference>
<keyword evidence="7" id="KW-1185">Reference proteome</keyword>
<dbReference type="InterPro" id="IPR052527">
    <property type="entry name" value="Metal_cation-efflux_comp"/>
</dbReference>